<dbReference type="RefSeq" id="WP_015048388.1">
    <property type="nucleotide sequence ID" value="NC_018868.3"/>
</dbReference>
<evidence type="ECO:0000256" key="1">
    <source>
        <dbReference type="ARBA" id="ARBA00017693"/>
    </source>
</evidence>
<dbReference type="EMBL" id="CP003746">
    <property type="protein sequence ID" value="AFV00236.1"/>
    <property type="molecule type" value="Genomic_DNA"/>
</dbReference>
<feature type="domain" description="ApaG" evidence="3">
    <location>
        <begin position="1"/>
        <end position="125"/>
    </location>
</feature>
<sequence>MSAGDDILIEVKSLYIPGQSDPKAKRYVFAYTISITNRGKEPAKLLSRYWQITDGRNKVEEVRGEGVIGEQPRLLPGGNFTYSSGAVIKTPFGTMEGAYQFRTDDGRLFDVPIPLFALTMPGALH</sequence>
<dbReference type="HOGENOM" id="CLU_128074_1_0_6"/>
<dbReference type="PANTHER" id="PTHR47191">
    <property type="entry name" value="OS05G0170800 PROTEIN"/>
    <property type="match status" value="1"/>
</dbReference>
<dbReference type="KEGG" id="saga:M5M_15515"/>
<name>K4KPS0_SIMAS</name>
<dbReference type="eggNOG" id="COG2967">
    <property type="taxonomic scope" value="Bacteria"/>
</dbReference>
<dbReference type="Pfam" id="PF04379">
    <property type="entry name" value="DUF525"/>
    <property type="match status" value="1"/>
</dbReference>
<dbReference type="SUPFAM" id="SSF110069">
    <property type="entry name" value="ApaG-like"/>
    <property type="match status" value="1"/>
</dbReference>
<protein>
    <recommendedName>
        <fullName evidence="1 2">Protein ApaG</fullName>
    </recommendedName>
</protein>
<evidence type="ECO:0000313" key="4">
    <source>
        <dbReference type="EMBL" id="AFV00236.1"/>
    </source>
</evidence>
<evidence type="ECO:0000259" key="3">
    <source>
        <dbReference type="PROSITE" id="PS51087"/>
    </source>
</evidence>
<dbReference type="Proteomes" id="UP000000466">
    <property type="component" value="Chromosome"/>
</dbReference>
<dbReference type="InterPro" id="IPR007474">
    <property type="entry name" value="ApaG_domain"/>
</dbReference>
<keyword evidence="5" id="KW-1185">Reference proteome</keyword>
<evidence type="ECO:0000313" key="5">
    <source>
        <dbReference type="Proteomes" id="UP000000466"/>
    </source>
</evidence>
<dbReference type="HAMAP" id="MF_00791">
    <property type="entry name" value="ApaG"/>
    <property type="match status" value="1"/>
</dbReference>
<dbReference type="AlphaFoldDB" id="K4KPS0"/>
<dbReference type="PROSITE" id="PS51087">
    <property type="entry name" value="APAG"/>
    <property type="match status" value="1"/>
</dbReference>
<dbReference type="InterPro" id="IPR036767">
    <property type="entry name" value="ApaG_sf"/>
</dbReference>
<dbReference type="InterPro" id="IPR050718">
    <property type="entry name" value="ApaG-like"/>
</dbReference>
<dbReference type="STRING" id="1117647.M5M_15515"/>
<dbReference type="NCBIfam" id="NF003967">
    <property type="entry name" value="PRK05461.1"/>
    <property type="match status" value="1"/>
</dbReference>
<proteinExistence type="inferred from homology"/>
<reference evidence="4 5" key="1">
    <citation type="journal article" date="2013" name="Genome Announc.">
        <title>Complete genome sequence of Simiduia agarivorans SA1(T), a marine bacterium able to degrade a variety of polysaccharides.</title>
        <authorList>
            <person name="Lin S.Y."/>
            <person name="Shieh W.Y."/>
            <person name="Chen J.S."/>
            <person name="Tang S.L."/>
        </authorList>
    </citation>
    <scope>NUCLEOTIDE SEQUENCE [LARGE SCALE GENOMIC DNA]</scope>
    <source>
        <strain evidence="5">DSM 21679 / JCM 13881 / BCRC 17597 / SA1</strain>
    </source>
</reference>
<organism evidence="4 5">
    <name type="scientific">Simiduia agarivorans (strain DSM 21679 / JCM 13881 / BCRC 17597 / SA1)</name>
    <dbReference type="NCBI Taxonomy" id="1117647"/>
    <lineage>
        <taxon>Bacteria</taxon>
        <taxon>Pseudomonadati</taxon>
        <taxon>Pseudomonadota</taxon>
        <taxon>Gammaproteobacteria</taxon>
        <taxon>Cellvibrionales</taxon>
        <taxon>Cellvibrionaceae</taxon>
        <taxon>Simiduia</taxon>
    </lineage>
</organism>
<dbReference type="InterPro" id="IPR023065">
    <property type="entry name" value="Uncharacterised_ApaG"/>
</dbReference>
<gene>
    <name evidence="2" type="primary">apaG</name>
    <name evidence="4" type="ordered locus">M5M_15515</name>
</gene>
<accession>K4KPS0</accession>
<dbReference type="PANTHER" id="PTHR47191:SF2">
    <property type="entry name" value="OS05G0170800 PROTEIN"/>
    <property type="match status" value="1"/>
</dbReference>
<evidence type="ECO:0000256" key="2">
    <source>
        <dbReference type="HAMAP-Rule" id="MF_00791"/>
    </source>
</evidence>
<dbReference type="OrthoDB" id="9795226at2"/>
<dbReference type="Gene3D" id="2.60.40.1470">
    <property type="entry name" value="ApaG domain"/>
    <property type="match status" value="1"/>
</dbReference>